<evidence type="ECO:0000313" key="1">
    <source>
        <dbReference type="EMBL" id="KAJ5454971.1"/>
    </source>
</evidence>
<evidence type="ECO:0000313" key="2">
    <source>
        <dbReference type="Proteomes" id="UP001147760"/>
    </source>
</evidence>
<reference evidence="1" key="1">
    <citation type="submission" date="2022-12" db="EMBL/GenBank/DDBJ databases">
        <authorList>
            <person name="Petersen C."/>
        </authorList>
    </citation>
    <scope>NUCLEOTIDE SEQUENCE</scope>
    <source>
        <strain evidence="1">IBT 17660</strain>
    </source>
</reference>
<sequence length="90" mass="9811">MNAAMRAPHCKIIRSRTGKYQGLAVHFIKTSPLFTMVGESCNLQEADTRVLVSDDEQKVQASKESETSVYYSTTLLLIGHRSGPASGPPT</sequence>
<dbReference type="Proteomes" id="UP001147760">
    <property type="component" value="Unassembled WGS sequence"/>
</dbReference>
<dbReference type="EMBL" id="JAPWDO010000010">
    <property type="protein sequence ID" value="KAJ5454971.1"/>
    <property type="molecule type" value="Genomic_DNA"/>
</dbReference>
<keyword evidence="2" id="KW-1185">Reference proteome</keyword>
<protein>
    <submittedName>
        <fullName evidence="1">Uncharacterized protein</fullName>
    </submittedName>
</protein>
<dbReference type="AlphaFoldDB" id="A0A9X0BFJ0"/>
<reference evidence="1" key="2">
    <citation type="journal article" date="2023" name="IMA Fungus">
        <title>Comparative genomic study of the Penicillium genus elucidates a diverse pangenome and 15 lateral gene transfer events.</title>
        <authorList>
            <person name="Petersen C."/>
            <person name="Sorensen T."/>
            <person name="Nielsen M.R."/>
            <person name="Sondergaard T.E."/>
            <person name="Sorensen J.L."/>
            <person name="Fitzpatrick D.A."/>
            <person name="Frisvad J.C."/>
            <person name="Nielsen K.L."/>
        </authorList>
    </citation>
    <scope>NUCLEOTIDE SEQUENCE</scope>
    <source>
        <strain evidence="1">IBT 17660</strain>
    </source>
</reference>
<proteinExistence type="predicted"/>
<organism evidence="1 2">
    <name type="scientific">Penicillium desertorum</name>
    <dbReference type="NCBI Taxonomy" id="1303715"/>
    <lineage>
        <taxon>Eukaryota</taxon>
        <taxon>Fungi</taxon>
        <taxon>Dikarya</taxon>
        <taxon>Ascomycota</taxon>
        <taxon>Pezizomycotina</taxon>
        <taxon>Eurotiomycetes</taxon>
        <taxon>Eurotiomycetidae</taxon>
        <taxon>Eurotiales</taxon>
        <taxon>Aspergillaceae</taxon>
        <taxon>Penicillium</taxon>
    </lineage>
</organism>
<accession>A0A9X0BFJ0</accession>
<gene>
    <name evidence="1" type="ORF">N7530_012740</name>
</gene>
<name>A0A9X0BFJ0_9EURO</name>
<comment type="caution">
    <text evidence="1">The sequence shown here is derived from an EMBL/GenBank/DDBJ whole genome shotgun (WGS) entry which is preliminary data.</text>
</comment>